<dbReference type="AlphaFoldDB" id="A0A1I7Y0I0"/>
<proteinExistence type="predicted"/>
<sequence length="233" mass="26198">MLCFAPCCTACSLYFHLHPKSHLDCSSKARSCGRVDSLGSTGSASRFQLWALLVKNFSRKVKSSVKSLIMAYLWSFYEPALFSTTSRTVHISSILLQDSSLEINAVSAMRSAKEKKPWTGSRVRGDACYEHVIKAHPLIERFLGANYGVTRFLSFLVLACLLGLLSSFTMSHSRGEEECFLEYTEMLPSEEKRKKKKTSLKTFLAAVFRGFFPRCRRQGAPTSYANLSFENDP</sequence>
<evidence type="ECO:0000313" key="2">
    <source>
        <dbReference type="WBParaSite" id="L893_g11394.t1"/>
    </source>
</evidence>
<organism evidence="1 2">
    <name type="scientific">Steinernema glaseri</name>
    <dbReference type="NCBI Taxonomy" id="37863"/>
    <lineage>
        <taxon>Eukaryota</taxon>
        <taxon>Metazoa</taxon>
        <taxon>Ecdysozoa</taxon>
        <taxon>Nematoda</taxon>
        <taxon>Chromadorea</taxon>
        <taxon>Rhabditida</taxon>
        <taxon>Tylenchina</taxon>
        <taxon>Panagrolaimomorpha</taxon>
        <taxon>Strongyloidoidea</taxon>
        <taxon>Steinernematidae</taxon>
        <taxon>Steinernema</taxon>
    </lineage>
</organism>
<keyword evidence="1" id="KW-1185">Reference proteome</keyword>
<dbReference type="WBParaSite" id="L893_g11394.t1">
    <property type="protein sequence ID" value="L893_g11394.t1"/>
    <property type="gene ID" value="L893_g11394"/>
</dbReference>
<name>A0A1I7Y0I0_9BILA</name>
<accession>A0A1I7Y0I0</accession>
<dbReference type="Proteomes" id="UP000095287">
    <property type="component" value="Unplaced"/>
</dbReference>
<protein>
    <submittedName>
        <fullName evidence="2">Transmembrane protein</fullName>
    </submittedName>
</protein>
<reference evidence="2" key="1">
    <citation type="submission" date="2016-11" db="UniProtKB">
        <authorList>
            <consortium name="WormBaseParasite"/>
        </authorList>
    </citation>
    <scope>IDENTIFICATION</scope>
</reference>
<evidence type="ECO:0000313" key="1">
    <source>
        <dbReference type="Proteomes" id="UP000095287"/>
    </source>
</evidence>